<dbReference type="GO" id="GO:0042597">
    <property type="term" value="C:periplasmic space"/>
    <property type="evidence" value="ECO:0007669"/>
    <property type="project" value="InterPro"/>
</dbReference>
<dbReference type="AlphaFoldDB" id="A0A545ANQ9"/>
<dbReference type="Pfam" id="PF04234">
    <property type="entry name" value="CopC"/>
    <property type="match status" value="1"/>
</dbReference>
<feature type="transmembrane region" description="Helical" evidence="5">
    <location>
        <begin position="27"/>
        <end position="46"/>
    </location>
</feature>
<evidence type="ECO:0000256" key="2">
    <source>
        <dbReference type="ARBA" id="ARBA00022723"/>
    </source>
</evidence>
<evidence type="ECO:0000256" key="3">
    <source>
        <dbReference type="ARBA" id="ARBA00022729"/>
    </source>
</evidence>
<dbReference type="InterPro" id="IPR014755">
    <property type="entry name" value="Cu-Rt/internalin_Ig-like"/>
</dbReference>
<dbReference type="EMBL" id="VIRS01000015">
    <property type="protein sequence ID" value="TQS42972.1"/>
    <property type="molecule type" value="Genomic_DNA"/>
</dbReference>
<keyword evidence="3" id="KW-0732">Signal</keyword>
<keyword evidence="2" id="KW-0479">Metal-binding</keyword>
<sequence>MDDADRLGGVRDPARVRRGRLDRRAGADVRALLVIVIAVAGTLLGISPARAHSDVTGSTPAASSTVTVAPTEVTLTFTGPIRGQFSTVVVTGPGGARFGTGAARAVDRTLHQAVRPLVGGEYTVAWRVVSGDGHPLQGVFRFTADLPGAPAAPPAAAPSEPDDGTGLFLAAAVAGLLVVGIGIVALARTRRKKH</sequence>
<gene>
    <name evidence="7" type="ORF">FL583_21260</name>
</gene>
<dbReference type="OrthoDB" id="5242236at2"/>
<evidence type="ECO:0000313" key="7">
    <source>
        <dbReference type="EMBL" id="TQS42972.1"/>
    </source>
</evidence>
<keyword evidence="8" id="KW-1185">Reference proteome</keyword>
<keyword evidence="4" id="KW-0186">Copper</keyword>
<keyword evidence="5" id="KW-1133">Transmembrane helix</keyword>
<protein>
    <submittedName>
        <fullName evidence="7">Copper resistance protein CopC</fullName>
    </submittedName>
</protein>
<keyword evidence="5" id="KW-0472">Membrane</keyword>
<dbReference type="GO" id="GO:0005886">
    <property type="term" value="C:plasma membrane"/>
    <property type="evidence" value="ECO:0007669"/>
    <property type="project" value="TreeGrafter"/>
</dbReference>
<dbReference type="Gene3D" id="2.60.40.1220">
    <property type="match status" value="1"/>
</dbReference>
<dbReference type="Proteomes" id="UP000317982">
    <property type="component" value="Unassembled WGS sequence"/>
</dbReference>
<dbReference type="PANTHER" id="PTHR34820:SF4">
    <property type="entry name" value="INNER MEMBRANE PROTEIN YEBZ"/>
    <property type="match status" value="1"/>
</dbReference>
<name>A0A545ANQ9_9ACTN</name>
<reference evidence="7 8" key="1">
    <citation type="submission" date="2019-07" db="EMBL/GenBank/DDBJ databases">
        <title>Cryptosporangium phraense sp. nov., isolated from plant litter.</title>
        <authorList>
            <person name="Suriyachadkun C."/>
        </authorList>
    </citation>
    <scope>NUCLEOTIDE SEQUENCE [LARGE SCALE GENOMIC DNA]</scope>
    <source>
        <strain evidence="7 8">A-T 5661</strain>
    </source>
</reference>
<dbReference type="InParanoid" id="A0A545ANQ9"/>
<dbReference type="PANTHER" id="PTHR34820">
    <property type="entry name" value="INNER MEMBRANE PROTEIN YEBZ"/>
    <property type="match status" value="1"/>
</dbReference>
<dbReference type="GO" id="GO:0005507">
    <property type="term" value="F:copper ion binding"/>
    <property type="evidence" value="ECO:0007669"/>
    <property type="project" value="InterPro"/>
</dbReference>
<dbReference type="GO" id="GO:0030313">
    <property type="term" value="C:cell envelope"/>
    <property type="evidence" value="ECO:0007669"/>
    <property type="project" value="UniProtKB-SubCell"/>
</dbReference>
<feature type="transmembrane region" description="Helical" evidence="5">
    <location>
        <begin position="167"/>
        <end position="187"/>
    </location>
</feature>
<dbReference type="InterPro" id="IPR032694">
    <property type="entry name" value="CopC/D"/>
</dbReference>
<evidence type="ECO:0000313" key="8">
    <source>
        <dbReference type="Proteomes" id="UP000317982"/>
    </source>
</evidence>
<comment type="caution">
    <text evidence="7">The sequence shown here is derived from an EMBL/GenBank/DDBJ whole genome shotgun (WGS) entry which is preliminary data.</text>
</comment>
<evidence type="ECO:0000256" key="5">
    <source>
        <dbReference type="SAM" id="Phobius"/>
    </source>
</evidence>
<keyword evidence="5" id="KW-0812">Transmembrane</keyword>
<accession>A0A545ANQ9</accession>
<organism evidence="7 8">
    <name type="scientific">Cryptosporangium phraense</name>
    <dbReference type="NCBI Taxonomy" id="2593070"/>
    <lineage>
        <taxon>Bacteria</taxon>
        <taxon>Bacillati</taxon>
        <taxon>Actinomycetota</taxon>
        <taxon>Actinomycetes</taxon>
        <taxon>Cryptosporangiales</taxon>
        <taxon>Cryptosporangiaceae</taxon>
        <taxon>Cryptosporangium</taxon>
    </lineage>
</organism>
<proteinExistence type="predicted"/>
<comment type="subcellular location">
    <subcellularLocation>
        <location evidence="1">Cell envelope</location>
    </subcellularLocation>
</comment>
<dbReference type="GO" id="GO:0046688">
    <property type="term" value="P:response to copper ion"/>
    <property type="evidence" value="ECO:0007669"/>
    <property type="project" value="InterPro"/>
</dbReference>
<evidence type="ECO:0000256" key="4">
    <source>
        <dbReference type="ARBA" id="ARBA00023008"/>
    </source>
</evidence>
<evidence type="ECO:0000256" key="1">
    <source>
        <dbReference type="ARBA" id="ARBA00004196"/>
    </source>
</evidence>
<feature type="domain" description="CopC" evidence="6">
    <location>
        <begin position="52"/>
        <end position="143"/>
    </location>
</feature>
<evidence type="ECO:0000259" key="6">
    <source>
        <dbReference type="Pfam" id="PF04234"/>
    </source>
</evidence>
<dbReference type="InterPro" id="IPR014756">
    <property type="entry name" value="Ig_E-set"/>
</dbReference>
<dbReference type="GO" id="GO:0006825">
    <property type="term" value="P:copper ion transport"/>
    <property type="evidence" value="ECO:0007669"/>
    <property type="project" value="InterPro"/>
</dbReference>
<dbReference type="SUPFAM" id="SSF81296">
    <property type="entry name" value="E set domains"/>
    <property type="match status" value="1"/>
</dbReference>
<dbReference type="InterPro" id="IPR007348">
    <property type="entry name" value="CopC_dom"/>
</dbReference>